<dbReference type="KEGG" id="cdu:CD36_00060"/>
<dbReference type="AlphaFoldDB" id="B9W6G5"/>
<evidence type="ECO:0000313" key="5">
    <source>
        <dbReference type="Proteomes" id="UP000002605"/>
    </source>
</evidence>
<proteinExistence type="predicted"/>
<feature type="region of interest" description="Disordered" evidence="1">
    <location>
        <begin position="219"/>
        <end position="313"/>
    </location>
</feature>
<evidence type="ECO:0000313" key="3">
    <source>
        <dbReference type="CGD" id="CAL0000166087"/>
    </source>
</evidence>
<feature type="compositionally biased region" description="Basic and acidic residues" evidence="1">
    <location>
        <begin position="261"/>
        <end position="273"/>
    </location>
</feature>
<feature type="domain" description="Reverse transcriptase Ty1/copia-type" evidence="2">
    <location>
        <begin position="569"/>
        <end position="814"/>
    </location>
</feature>
<organism evidence="4 5">
    <name type="scientific">Candida dubliniensis (strain CD36 / ATCC MYA-646 / CBS 7987 / NCPF 3949 / NRRL Y-17841)</name>
    <name type="common">Yeast</name>
    <dbReference type="NCBI Taxonomy" id="573826"/>
    <lineage>
        <taxon>Eukaryota</taxon>
        <taxon>Fungi</taxon>
        <taxon>Dikarya</taxon>
        <taxon>Ascomycota</taxon>
        <taxon>Saccharomycotina</taxon>
        <taxon>Pichiomycetes</taxon>
        <taxon>Debaryomycetaceae</taxon>
        <taxon>Candida/Lodderomyces clade</taxon>
        <taxon>Candida</taxon>
    </lineage>
</organism>
<dbReference type="SUPFAM" id="SSF56672">
    <property type="entry name" value="DNA/RNA polymerases"/>
    <property type="match status" value="1"/>
</dbReference>
<dbReference type="OrthoDB" id="4026416at2759"/>
<dbReference type="HOGENOM" id="CLU_003067_0_0_1"/>
<feature type="region of interest" description="Disordered" evidence="1">
    <location>
        <begin position="154"/>
        <end position="178"/>
    </location>
</feature>
<sequence>MSHMSESNSITYDDTFLSPLDNPNIHTTIHERREDIEHVINENRPNATFENHVEPPRTISSSGIIDHTNFRHRADPTWQVIPDAVNHHITTTVQTPDHGVSETMITTPHQLPRSGEGNYPGQQVRTEEIGNSRDRGPINLNTTIDLGVNDESYDNHDTLTNKHDSQNSEMITPPSFPNTELEYQHDISSGEMSLLQTNIEADNELNTNEVRLNETMKENNFTQQEQFHGKLSDETETEEESSTDEESSEENNQTGINKQFPRQEERIVERVQSENDTQVTQNEEPINNETQSGNKQRMPWYENGNDENLSEDGKYTSHELRMGTFENNGKRKNYPNHNESNMETYISSETIMEPKNTEERESHESDNNQSDSHVNQKRLEDDAQMVNYPSTSQRKAKFLSPDFNQTHDEIEQFMADINEESLEEYDGISSLENVLADSEDTLDKELEINEDSGRIESIADRVRKRRGIEGAPFDKYLKKDDKSFGSIKSQKKSNAQLDDELGTPVSTLRGIPFRLRDGRSSFFPPYKTKFGRNVHPPKRYLNAIVKKIDYNSKEWRQSMKEEIDKFKANNVYTIAKTPKDVVPLRTMWVHTYKTNDMKKHHYKSRCVVLGNHMVEHRDYNPFAISSPVVDLTSIRLLTIIAVEHNLCIHQLDIASAYLNAHLENGRNLYVQPPRGFELEPGYCWSLNKSVYGLKQSAHNWYDHFKTVLLLNGLKQTLHNDGIFWKNCENDGVLYVSVYVDDVFMIGSTDEIIKEFVTMLEKYFHLQYFGEATEYLGIQFKRTPDGYTLDQIPFLEKLISTFNIQDSYGKDVPIIPKDVNVVKKLRKSNQINDFIKLEKPQRMINSLSKTKYIDDYEMSNRHDFKTSPQAEPLSAKGKKLYQSAVGSLLWATLNTRPDLSFSVNRLGSQCANPNVDDWKRLMYCLRYIKKNMDLKLEYKRGRLNKNSKDFTIECFSDASFAPDLDRKSITGTSIFINGNLVNWATKKQKIITHSSAACEMLALNYTILKAFELRNTIEDLDLKVRNVHVHEDNQAVITILKNDNFHPHRPIDICYKYLRQKLKDGYFSISYVESRDNLADSFTKALGRNQLIEHTKRIKERKDYNDNATSIVDVRTLDEIKINQKLEHHD</sequence>
<dbReference type="RefSeq" id="XP_002416686.1">
    <property type="nucleotide sequence ID" value="XM_002416641.1"/>
</dbReference>
<name>B9W6G5_CANDC</name>
<dbReference type="CGD" id="CAL0000166087">
    <property type="gene designation" value="Cd36_00060"/>
</dbReference>
<feature type="compositionally biased region" description="Basic and acidic residues" evidence="1">
    <location>
        <begin position="154"/>
        <end position="166"/>
    </location>
</feature>
<keyword evidence="5" id="KW-1185">Reference proteome</keyword>
<feature type="region of interest" description="Disordered" evidence="1">
    <location>
        <begin position="354"/>
        <end position="387"/>
    </location>
</feature>
<feature type="compositionally biased region" description="Polar residues" evidence="1">
    <location>
        <begin position="274"/>
        <end position="295"/>
    </location>
</feature>
<dbReference type="PANTHER" id="PTHR11439">
    <property type="entry name" value="GAG-POL-RELATED RETROTRANSPOSON"/>
    <property type="match status" value="1"/>
</dbReference>
<dbReference type="eggNOG" id="KOG0017">
    <property type="taxonomic scope" value="Eukaryota"/>
</dbReference>
<evidence type="ECO:0000259" key="2">
    <source>
        <dbReference type="Pfam" id="PF07727"/>
    </source>
</evidence>
<evidence type="ECO:0000313" key="4">
    <source>
        <dbReference type="EMBL" id="CAX44268.1"/>
    </source>
</evidence>
<dbReference type="Pfam" id="PF07727">
    <property type="entry name" value="RVT_2"/>
    <property type="match status" value="1"/>
</dbReference>
<feature type="compositionally biased region" description="Basic and acidic residues" evidence="1">
    <location>
        <begin position="355"/>
        <end position="366"/>
    </location>
</feature>
<dbReference type="InterPro" id="IPR043502">
    <property type="entry name" value="DNA/RNA_pol_sf"/>
</dbReference>
<dbReference type="InterPro" id="IPR013103">
    <property type="entry name" value="RVT_2"/>
</dbReference>
<accession>B9W6G5</accession>
<dbReference type="CDD" id="cd09272">
    <property type="entry name" value="RNase_HI_RT_Ty1"/>
    <property type="match status" value="1"/>
</dbReference>
<dbReference type="Proteomes" id="UP000002605">
    <property type="component" value="Chromosome 1"/>
</dbReference>
<protein>
    <submittedName>
        <fullName evidence="4">Retroposon polyprotein, putative</fullName>
    </submittedName>
</protein>
<feature type="compositionally biased region" description="Acidic residues" evidence="1">
    <location>
        <begin position="234"/>
        <end position="249"/>
    </location>
</feature>
<dbReference type="EMBL" id="FM992688">
    <property type="protein sequence ID" value="CAX44268.1"/>
    <property type="molecule type" value="Genomic_DNA"/>
</dbReference>
<dbReference type="GeneID" id="8044218"/>
<reference evidence="4 5" key="1">
    <citation type="journal article" date="2009" name="Genome Res.">
        <title>Comparative genomics of the fungal pathogens Candida dubliniensis and Candida albicans.</title>
        <authorList>
            <person name="Jackson A.P."/>
            <person name="Gamble J.A."/>
            <person name="Yeomans T."/>
            <person name="Moran G.P."/>
            <person name="Saunders D."/>
            <person name="Harris D."/>
            <person name="Aslett M."/>
            <person name="Barrell J.F."/>
            <person name="Butler G."/>
            <person name="Citiulo F."/>
            <person name="Coleman D.C."/>
            <person name="de Groot P.W.J."/>
            <person name="Goodwin T.J."/>
            <person name="Quail M.A."/>
            <person name="McQuillan J."/>
            <person name="Munro C.A."/>
            <person name="Pain A."/>
            <person name="Poulter R.T."/>
            <person name="Rajandream M.A."/>
            <person name="Renauld H."/>
            <person name="Spiering M.J."/>
            <person name="Tivey A."/>
            <person name="Gow N.A.R."/>
            <person name="Barrell B."/>
            <person name="Sullivan D.J."/>
            <person name="Berriman M."/>
        </authorList>
    </citation>
    <scope>NUCLEOTIDE SEQUENCE [LARGE SCALE GENOMIC DNA]</scope>
    <source>
        <strain evidence="5">CD36 / ATCC MYA-646 / CBS 7987 / NCPF 3949 / NRRL Y-17841</strain>
    </source>
</reference>
<dbReference type="PANTHER" id="PTHR11439:SF470">
    <property type="entry name" value="CYSTEINE-RICH RLK (RECEPTOR-LIKE PROTEIN KINASE) 8"/>
    <property type="match status" value="1"/>
</dbReference>
<evidence type="ECO:0000256" key="1">
    <source>
        <dbReference type="SAM" id="MobiDB-lite"/>
    </source>
</evidence>
<dbReference type="VEuPathDB" id="FungiDB:CD36_00060"/>
<gene>
    <name evidence="3" type="ordered locus">Cd36_00060</name>
    <name evidence="4" type="ORF">CD36_00060</name>
</gene>